<evidence type="ECO:0000256" key="3">
    <source>
        <dbReference type="SAM" id="Phobius"/>
    </source>
</evidence>
<reference evidence="4" key="1">
    <citation type="submission" date="2009-08" db="EMBL/GenBank/DDBJ databases">
        <title>Annotation of Salpingoeca rosetta.</title>
        <authorList>
            <consortium name="The Broad Institute Genome Sequencing Platform"/>
            <person name="Russ C."/>
            <person name="Cuomo C."/>
            <person name="Burger G."/>
            <person name="Gray M.W."/>
            <person name="Holland P.W.H."/>
            <person name="King N."/>
            <person name="Lang F.B.F."/>
            <person name="Roger A.J."/>
            <person name="Ruiz-Trillo I."/>
            <person name="Young S.K."/>
            <person name="Zeng Q."/>
            <person name="Gargeya S."/>
            <person name="Alvarado L."/>
            <person name="Berlin A."/>
            <person name="Chapman S.B."/>
            <person name="Chen Z."/>
            <person name="Freedman E."/>
            <person name="Gellesch M."/>
            <person name="Goldberg J."/>
            <person name="Griggs A."/>
            <person name="Gujja S."/>
            <person name="Heilman E."/>
            <person name="Heiman D."/>
            <person name="Howarth C."/>
            <person name="Mehta T."/>
            <person name="Neiman D."/>
            <person name="Pearson M."/>
            <person name="Roberts A."/>
            <person name="Saif S."/>
            <person name="Shea T."/>
            <person name="Shenoy N."/>
            <person name="Sisk P."/>
            <person name="Stolte C."/>
            <person name="Sykes S."/>
            <person name="White J."/>
            <person name="Yandava C."/>
            <person name="Haas B."/>
            <person name="Nusbaum C."/>
            <person name="Birren B."/>
        </authorList>
    </citation>
    <scope>NUCLEOTIDE SEQUENCE [LARGE SCALE GENOMIC DNA]</scope>
    <source>
        <strain evidence="4">ATCC 50818</strain>
    </source>
</reference>
<evidence type="ECO:0000256" key="2">
    <source>
        <dbReference type="SAM" id="MobiDB-lite"/>
    </source>
</evidence>
<keyword evidence="3" id="KW-0472">Membrane</keyword>
<accession>F2U2P6</accession>
<dbReference type="RefSeq" id="XP_004996073.1">
    <property type="nucleotide sequence ID" value="XM_004996016.1"/>
</dbReference>
<feature type="region of interest" description="Disordered" evidence="2">
    <location>
        <begin position="237"/>
        <end position="301"/>
    </location>
</feature>
<feature type="compositionally biased region" description="Basic and acidic residues" evidence="2">
    <location>
        <begin position="134"/>
        <end position="145"/>
    </location>
</feature>
<dbReference type="EMBL" id="GL832960">
    <property type="protein sequence ID" value="EGD81890.1"/>
    <property type="molecule type" value="Genomic_DNA"/>
</dbReference>
<keyword evidence="3" id="KW-1133">Transmembrane helix</keyword>
<gene>
    <name evidence="4" type="ORF">PTSG_02576</name>
</gene>
<protein>
    <submittedName>
        <fullName evidence="4">Uncharacterized protein</fullName>
    </submittedName>
</protein>
<dbReference type="KEGG" id="sre:PTSG_02576"/>
<dbReference type="GeneID" id="16076661"/>
<dbReference type="Proteomes" id="UP000007799">
    <property type="component" value="Unassembled WGS sequence"/>
</dbReference>
<feature type="compositionally biased region" description="Basic and acidic residues" evidence="2">
    <location>
        <begin position="261"/>
        <end position="275"/>
    </location>
</feature>
<feature type="region of interest" description="Disordered" evidence="2">
    <location>
        <begin position="336"/>
        <end position="386"/>
    </location>
</feature>
<feature type="compositionally biased region" description="Polar residues" evidence="2">
    <location>
        <begin position="147"/>
        <end position="157"/>
    </location>
</feature>
<evidence type="ECO:0000313" key="4">
    <source>
        <dbReference type="EMBL" id="EGD81890.1"/>
    </source>
</evidence>
<sequence>MEELVLGCAEAVQVLEAGEVVADEVLCGLAHAAQQLVLERCGALHSDLQTVLALCTELTDTQAEVRDCAAAVTNNNSTSTDADARQHMQLALFLLQTATTGLNAVLGDEATAATASAAAGVINNEIQGRLSNAEERTHPNSRHEQYMLSSSTTTPNDSGVWENSRPTTSQPEQLRQHQQYHNTKEHSHQHQGPRPSVAESLLADVREALWVADLPKEINRGDVRGCIAWLVEHARGSRWETTDSSGNTSEEEESQEDDGDVVARGERDQTEKATDDDGITARNDKQQRQHQQQHQCGSEVEGEKFADHMQCDHRLKEEGKRGCVLVDIDVHIEKEGVTTDRASTTAQPKQQQHQRRQRRHRRRPRQQSPMTTAATLGANNSGSDKNGAISQLQMQWEKEREQMLETIKQLQQQVQQGAQHKMADTTTAATAATAAATTADTAVQPPCSLDDGVLDALRPHEDHMRAFLQDAVGEQHTLDSVLAEVFRSQAFLVECHSNTLPPSFLGFMQAQLDIGQRAVRRRHSSGVNCLGRITAFLALYQHLCATTLEALHNTRIVDLQEIETLQRTVESLRTQVREVEQQAVLAPTKPTAQFSSTEFDLLLLHDTDRAHQPHMLAPSPPPHSRHHTAQSVCQGVLAVIGAVMCLLTAILGAVVIFTPAADPQRSCYIHQSEYIPQ</sequence>
<feature type="compositionally biased region" description="Polar residues" evidence="2">
    <location>
        <begin position="368"/>
        <end position="386"/>
    </location>
</feature>
<feature type="transmembrane region" description="Helical" evidence="3">
    <location>
        <begin position="635"/>
        <end position="657"/>
    </location>
</feature>
<dbReference type="AlphaFoldDB" id="F2U2P6"/>
<keyword evidence="1" id="KW-0175">Coiled coil</keyword>
<feature type="compositionally biased region" description="Polar residues" evidence="2">
    <location>
        <begin position="164"/>
        <end position="181"/>
    </location>
</feature>
<feature type="region of interest" description="Disordered" evidence="2">
    <location>
        <begin position="134"/>
        <end position="196"/>
    </location>
</feature>
<dbReference type="InParanoid" id="F2U2P6"/>
<name>F2U2P6_SALR5</name>
<evidence type="ECO:0000256" key="1">
    <source>
        <dbReference type="SAM" id="Coils"/>
    </source>
</evidence>
<feature type="compositionally biased region" description="Acidic residues" evidence="2">
    <location>
        <begin position="249"/>
        <end position="260"/>
    </location>
</feature>
<keyword evidence="5" id="KW-1185">Reference proteome</keyword>
<proteinExistence type="predicted"/>
<organism evidence="5">
    <name type="scientific">Salpingoeca rosetta (strain ATCC 50818 / BSB-021)</name>
    <dbReference type="NCBI Taxonomy" id="946362"/>
    <lineage>
        <taxon>Eukaryota</taxon>
        <taxon>Choanoflagellata</taxon>
        <taxon>Craspedida</taxon>
        <taxon>Salpingoecidae</taxon>
        <taxon>Salpingoeca</taxon>
    </lineage>
</organism>
<feature type="compositionally biased region" description="Basic residues" evidence="2">
    <location>
        <begin position="352"/>
        <end position="365"/>
    </location>
</feature>
<keyword evidence="3" id="KW-0812">Transmembrane</keyword>
<feature type="coiled-coil region" evidence="1">
    <location>
        <begin position="393"/>
        <end position="420"/>
    </location>
</feature>
<evidence type="ECO:0000313" key="5">
    <source>
        <dbReference type="Proteomes" id="UP000007799"/>
    </source>
</evidence>